<dbReference type="Pfam" id="PF00571">
    <property type="entry name" value="CBS"/>
    <property type="match status" value="2"/>
</dbReference>
<dbReference type="CDD" id="cd05401">
    <property type="entry name" value="NT_GlnE_GlnD_like"/>
    <property type="match status" value="1"/>
</dbReference>
<dbReference type="OrthoDB" id="9808528at2"/>
<dbReference type="InterPro" id="IPR051462">
    <property type="entry name" value="CBS_domain-containing"/>
</dbReference>
<keyword evidence="2" id="KW-0129">CBS domain</keyword>
<dbReference type="PANTHER" id="PTHR48108">
    <property type="entry name" value="CBS DOMAIN-CONTAINING PROTEIN CBSX2, CHLOROPLASTIC"/>
    <property type="match status" value="1"/>
</dbReference>
<dbReference type="InterPro" id="IPR000595">
    <property type="entry name" value="cNMP-bd_dom"/>
</dbReference>
<dbReference type="EMBL" id="AAOE01000001">
    <property type="protein sequence ID" value="EAR11359.1"/>
    <property type="molecule type" value="Genomic_DNA"/>
</dbReference>
<dbReference type="PROSITE" id="PS51371">
    <property type="entry name" value="CBS"/>
    <property type="match status" value="2"/>
</dbReference>
<dbReference type="InterPro" id="IPR014710">
    <property type="entry name" value="RmlC-like_jellyroll"/>
</dbReference>
<sequence length="620" mass="69474">MTSVTADDLKDVIDFLRNVIPFSSLPEPELLRLAGHLSIEYIPERSRQPVTLDHAIALVRSGGFDIVDEQDALIDRLGEGECFGISSMLQSRPSTYRVVAIEDSLIFRLPGPVFLELLDEHKSLRQFFEKLVSYRASPIAEHSRPASFEVQHSQPVSSLIQNRLVYCSVQNSIREAAEIMRENKVSCLLLVEQKKLQGIVTDRDLRNRVVADALDVNRPITDIATLQPQTISYTASVIDAQMQMSNQGIHHLPIMKDGQPIGVVTATDIVRAHSVSLVHFVDRIFREKTVSALARLQSRVPELLDYWVQADVSPVEIGESMAVIGDALVRKIIQLTLADMSEAPMAFSWISFGSQARKDQSFASDQDNGLILERDPDEQEEAWFAEFTERVCQGLDRCGYPLCPGDIMASNPRWRMTLDGWRSAFLQWIDVPQPEALLNASIFFDLRLVVGDPEPLEALKTSLLPSLKKADLFFMHMTRNALRAKPPIGFFRSFIVNDSGEHENELDIKHQGAALINDMARILALADGVMLPNTVSRLQSASDRLLQKPLRDSLVEAWLLLTELKLESQMAQLQSNEAVSNFLNPDDLSPLRRAYLKNAFKSIERAQKALGQHYLRGGGG</sequence>
<evidence type="ECO:0000313" key="6">
    <source>
        <dbReference type="Proteomes" id="UP000005953"/>
    </source>
</evidence>
<dbReference type="InterPro" id="IPR000644">
    <property type="entry name" value="CBS_dom"/>
</dbReference>
<proteinExistence type="predicted"/>
<name>A4B9Q8_9GAMM</name>
<keyword evidence="1" id="KW-0677">Repeat</keyword>
<dbReference type="SMART" id="SM00100">
    <property type="entry name" value="cNMP"/>
    <property type="match status" value="1"/>
</dbReference>
<feature type="domain" description="Cyclic nucleotide-binding" evidence="3">
    <location>
        <begin position="58"/>
        <end position="118"/>
    </location>
</feature>
<dbReference type="CDD" id="cd04587">
    <property type="entry name" value="CBS_pair_CAP-ED_NT_Pol-beta-like_DUF294_assoc"/>
    <property type="match status" value="1"/>
</dbReference>
<reference evidence="5 6" key="1">
    <citation type="submission" date="2006-02" db="EMBL/GenBank/DDBJ databases">
        <authorList>
            <person name="Pinhassi J."/>
            <person name="Pedros-Alio C."/>
            <person name="Ferriera S."/>
            <person name="Johnson J."/>
            <person name="Kravitz S."/>
            <person name="Halpern A."/>
            <person name="Remington K."/>
            <person name="Beeson K."/>
            <person name="Tran B."/>
            <person name="Rogers Y.-H."/>
            <person name="Friedman R."/>
            <person name="Venter J.C."/>
        </authorList>
    </citation>
    <scope>NUCLEOTIDE SEQUENCE [LARGE SCALE GENOMIC DNA]</scope>
    <source>
        <strain evidence="5 6">MED297</strain>
    </source>
</reference>
<dbReference type="CDD" id="cd00038">
    <property type="entry name" value="CAP_ED"/>
    <property type="match status" value="1"/>
</dbReference>
<dbReference type="InterPro" id="IPR018821">
    <property type="entry name" value="DUF294_put_nucleoTrafse_sb-bd"/>
</dbReference>
<dbReference type="Gene3D" id="2.60.120.10">
    <property type="entry name" value="Jelly Rolls"/>
    <property type="match status" value="1"/>
</dbReference>
<gene>
    <name evidence="5" type="ORF">MED297_20767</name>
</gene>
<protein>
    <submittedName>
        <fullName evidence="5">CBS domain protein</fullName>
    </submittedName>
</protein>
<accession>A4B9Q8</accession>
<dbReference type="InterPro" id="IPR046342">
    <property type="entry name" value="CBS_dom_sf"/>
</dbReference>
<dbReference type="STRING" id="314283.MED297_20767"/>
<dbReference type="Pfam" id="PF03445">
    <property type="entry name" value="DUF294"/>
    <property type="match status" value="1"/>
</dbReference>
<dbReference type="Pfam" id="PF10335">
    <property type="entry name" value="DUF294_C"/>
    <property type="match status" value="1"/>
</dbReference>
<dbReference type="HOGENOM" id="CLU_027866_1_0_6"/>
<dbReference type="PANTHER" id="PTHR48108:SF31">
    <property type="entry name" value="CBS DOMAIN AND CYCLIC NUCLEOTIDE-REGULATED NUCLEOTIDYLTRANSFERASE"/>
    <property type="match status" value="1"/>
</dbReference>
<dbReference type="AlphaFoldDB" id="A4B9Q8"/>
<dbReference type="InterPro" id="IPR005105">
    <property type="entry name" value="GlnD_Uridyltrans_N"/>
</dbReference>
<organism evidence="5 6">
    <name type="scientific">Reinekea blandensis MED297</name>
    <dbReference type="NCBI Taxonomy" id="314283"/>
    <lineage>
        <taxon>Bacteria</taxon>
        <taxon>Pseudomonadati</taxon>
        <taxon>Pseudomonadota</taxon>
        <taxon>Gammaproteobacteria</taxon>
        <taxon>Oceanospirillales</taxon>
        <taxon>Saccharospirillaceae</taxon>
        <taxon>Reinekea</taxon>
    </lineage>
</organism>
<evidence type="ECO:0000256" key="1">
    <source>
        <dbReference type="ARBA" id="ARBA00022737"/>
    </source>
</evidence>
<evidence type="ECO:0000259" key="4">
    <source>
        <dbReference type="PROSITE" id="PS51371"/>
    </source>
</evidence>
<dbReference type="GO" id="GO:0008773">
    <property type="term" value="F:[protein-PII] uridylyltransferase activity"/>
    <property type="evidence" value="ECO:0007669"/>
    <property type="project" value="InterPro"/>
</dbReference>
<dbReference type="Proteomes" id="UP000005953">
    <property type="component" value="Unassembled WGS sequence"/>
</dbReference>
<keyword evidence="6" id="KW-1185">Reference proteome</keyword>
<dbReference type="SUPFAM" id="SSF54631">
    <property type="entry name" value="CBS-domain pair"/>
    <property type="match status" value="1"/>
</dbReference>
<comment type="caution">
    <text evidence="5">The sequence shown here is derived from an EMBL/GenBank/DDBJ whole genome shotgun (WGS) entry which is preliminary data.</text>
</comment>
<evidence type="ECO:0000256" key="2">
    <source>
        <dbReference type="PROSITE-ProRule" id="PRU00703"/>
    </source>
</evidence>
<dbReference type="PROSITE" id="PS50042">
    <property type="entry name" value="CNMP_BINDING_3"/>
    <property type="match status" value="1"/>
</dbReference>
<evidence type="ECO:0000259" key="3">
    <source>
        <dbReference type="PROSITE" id="PS50042"/>
    </source>
</evidence>
<dbReference type="RefSeq" id="WP_008044966.1">
    <property type="nucleotide sequence ID" value="NZ_CH724151.1"/>
</dbReference>
<dbReference type="Gene3D" id="3.10.580.10">
    <property type="entry name" value="CBS-domain"/>
    <property type="match status" value="1"/>
</dbReference>
<dbReference type="InterPro" id="IPR018490">
    <property type="entry name" value="cNMP-bd_dom_sf"/>
</dbReference>
<feature type="domain" description="CBS" evidence="4">
    <location>
        <begin position="159"/>
        <end position="216"/>
    </location>
</feature>
<dbReference type="SUPFAM" id="SSF51206">
    <property type="entry name" value="cAMP-binding domain-like"/>
    <property type="match status" value="1"/>
</dbReference>
<evidence type="ECO:0000313" key="5">
    <source>
        <dbReference type="EMBL" id="EAR11359.1"/>
    </source>
</evidence>
<dbReference type="SMART" id="SM00116">
    <property type="entry name" value="CBS"/>
    <property type="match status" value="2"/>
</dbReference>
<feature type="domain" description="CBS" evidence="4">
    <location>
        <begin position="219"/>
        <end position="283"/>
    </location>
</feature>
<dbReference type="Pfam" id="PF00027">
    <property type="entry name" value="cNMP_binding"/>
    <property type="match status" value="1"/>
</dbReference>